<dbReference type="PANTHER" id="PTHR30625">
    <property type="entry name" value="PROTEIN TOLQ"/>
    <property type="match status" value="1"/>
</dbReference>
<evidence type="ECO:0000256" key="5">
    <source>
        <dbReference type="ARBA" id="ARBA00023136"/>
    </source>
</evidence>
<reference evidence="10" key="1">
    <citation type="submission" date="2018-02" db="EMBL/GenBank/DDBJ databases">
        <authorList>
            <person name="Hausmann B."/>
        </authorList>
    </citation>
    <scope>NUCLEOTIDE SEQUENCE [LARGE SCALE GENOMIC DNA]</scope>
    <source>
        <strain evidence="10">Peat soil MAG SbA1</strain>
    </source>
</reference>
<dbReference type="OrthoDB" id="4045at2"/>
<dbReference type="AlphaFoldDB" id="A0A2U3K983"/>
<keyword evidence="6" id="KW-0653">Protein transport</keyword>
<comment type="subcellular location">
    <subcellularLocation>
        <location evidence="1">Cell membrane</location>
        <topology evidence="1">Multi-pass membrane protein</topology>
    </subcellularLocation>
    <subcellularLocation>
        <location evidence="6">Membrane</location>
        <topology evidence="6">Multi-pass membrane protein</topology>
    </subcellularLocation>
</comment>
<feature type="transmembrane region" description="Helical" evidence="7">
    <location>
        <begin position="28"/>
        <end position="50"/>
    </location>
</feature>
<evidence type="ECO:0000256" key="1">
    <source>
        <dbReference type="ARBA" id="ARBA00004651"/>
    </source>
</evidence>
<evidence type="ECO:0000256" key="4">
    <source>
        <dbReference type="ARBA" id="ARBA00022989"/>
    </source>
</evidence>
<keyword evidence="6" id="KW-0813">Transport</keyword>
<organism evidence="9 10">
    <name type="scientific">Candidatus Sulfotelmatobacter kueseliae</name>
    <dbReference type="NCBI Taxonomy" id="2042962"/>
    <lineage>
        <taxon>Bacteria</taxon>
        <taxon>Pseudomonadati</taxon>
        <taxon>Acidobacteriota</taxon>
        <taxon>Terriglobia</taxon>
        <taxon>Terriglobales</taxon>
        <taxon>Candidatus Korobacteraceae</taxon>
        <taxon>Candidatus Sulfotelmatobacter</taxon>
    </lineage>
</organism>
<evidence type="ECO:0000259" key="8">
    <source>
        <dbReference type="Pfam" id="PF01618"/>
    </source>
</evidence>
<evidence type="ECO:0000256" key="2">
    <source>
        <dbReference type="ARBA" id="ARBA00022475"/>
    </source>
</evidence>
<evidence type="ECO:0000256" key="3">
    <source>
        <dbReference type="ARBA" id="ARBA00022692"/>
    </source>
</evidence>
<dbReference type="Pfam" id="PF01618">
    <property type="entry name" value="MotA_ExbB"/>
    <property type="match status" value="1"/>
</dbReference>
<dbReference type="PANTHER" id="PTHR30625:SF3">
    <property type="entry name" value="TOL-PAL SYSTEM PROTEIN TOLQ"/>
    <property type="match status" value="1"/>
</dbReference>
<proteinExistence type="inferred from homology"/>
<dbReference type="GO" id="GO:0005886">
    <property type="term" value="C:plasma membrane"/>
    <property type="evidence" value="ECO:0007669"/>
    <property type="project" value="UniProtKB-SubCell"/>
</dbReference>
<dbReference type="EMBL" id="OMOD01000057">
    <property type="protein sequence ID" value="SPF36215.1"/>
    <property type="molecule type" value="Genomic_DNA"/>
</dbReference>
<dbReference type="Proteomes" id="UP000238701">
    <property type="component" value="Unassembled WGS sequence"/>
</dbReference>
<keyword evidence="4 7" id="KW-1133">Transmembrane helix</keyword>
<sequence length="237" mass="25274">MQFLPLLAVFVGGEIVDMISNTGAVAKLVLLALAAFSLISWAIILTKWSLLRRARMQSGRFVRAFRKAQRLQDIAAVADQFRPSPLVGVFEGGFEEYKRQVVSSGMLRNLTAIQRGMQIGVSEEISRLERNMAWLAITAAVTPFVGLFGTVWGIIDAFHGLGTAGAATLRAVAPGISEALITTAAGLAAAIPAVIAYNLIGASIRELAARGDDFSLEVLNAVEHSQAAAQVPADVRR</sequence>
<keyword evidence="5 7" id="KW-0472">Membrane</keyword>
<dbReference type="InterPro" id="IPR002898">
    <property type="entry name" value="MotA_ExbB_proton_chnl"/>
</dbReference>
<gene>
    <name evidence="9" type="primary">tolQ</name>
    <name evidence="9" type="ORF">SBA1_150062</name>
</gene>
<feature type="transmembrane region" description="Helical" evidence="7">
    <location>
        <begin position="175"/>
        <end position="200"/>
    </location>
</feature>
<protein>
    <submittedName>
        <fullName evidence="9">Protein TolQ</fullName>
    </submittedName>
</protein>
<comment type="similarity">
    <text evidence="6">Belongs to the exbB/tolQ family.</text>
</comment>
<evidence type="ECO:0000313" key="9">
    <source>
        <dbReference type="EMBL" id="SPF36215.1"/>
    </source>
</evidence>
<name>A0A2U3K983_9BACT</name>
<keyword evidence="2" id="KW-1003">Cell membrane</keyword>
<feature type="domain" description="MotA/TolQ/ExbB proton channel" evidence="8">
    <location>
        <begin position="108"/>
        <end position="209"/>
    </location>
</feature>
<accession>A0A2U3K983</accession>
<evidence type="ECO:0000256" key="6">
    <source>
        <dbReference type="RuleBase" id="RU004057"/>
    </source>
</evidence>
<keyword evidence="3 7" id="KW-0812">Transmembrane</keyword>
<dbReference type="InterPro" id="IPR050790">
    <property type="entry name" value="ExbB/TolQ_transport"/>
</dbReference>
<dbReference type="GO" id="GO:0017038">
    <property type="term" value="P:protein import"/>
    <property type="evidence" value="ECO:0007669"/>
    <property type="project" value="TreeGrafter"/>
</dbReference>
<evidence type="ECO:0000313" key="10">
    <source>
        <dbReference type="Proteomes" id="UP000238701"/>
    </source>
</evidence>
<feature type="transmembrane region" description="Helical" evidence="7">
    <location>
        <begin position="132"/>
        <end position="155"/>
    </location>
</feature>
<evidence type="ECO:0000256" key="7">
    <source>
        <dbReference type="SAM" id="Phobius"/>
    </source>
</evidence>